<evidence type="ECO:0000313" key="1">
    <source>
        <dbReference type="EMBL" id="CUK08377.1"/>
    </source>
</evidence>
<name>A0A0N7MA80_9RHOB</name>
<dbReference type="RefSeq" id="WP_058312411.1">
    <property type="nucleotide sequence ID" value="NZ_CYTW01000004.1"/>
</dbReference>
<evidence type="ECO:0000313" key="2">
    <source>
        <dbReference type="Proteomes" id="UP000051870"/>
    </source>
</evidence>
<dbReference type="GeneID" id="83882223"/>
<dbReference type="Proteomes" id="UP000051870">
    <property type="component" value="Unassembled WGS sequence"/>
</dbReference>
<sequence length="104" mass="11807">MWFDVNAALKDVLEQHPEARARVLASVETTRPQLTGSANDMANKILEMLRECETLAQASEQITRYQGEIARIEAAEPARKAHIENYMRYRWMKAQTLRGSGGDT</sequence>
<protein>
    <submittedName>
        <fullName evidence="1">Uncharacterized protein</fullName>
    </submittedName>
</protein>
<dbReference type="EMBL" id="CYTW01000004">
    <property type="protein sequence ID" value="CUK08377.1"/>
    <property type="molecule type" value="Genomic_DNA"/>
</dbReference>
<organism evidence="1 2">
    <name type="scientific">Shimia thalassica</name>
    <dbReference type="NCBI Taxonomy" id="1715693"/>
    <lineage>
        <taxon>Bacteria</taxon>
        <taxon>Pseudomonadati</taxon>
        <taxon>Pseudomonadota</taxon>
        <taxon>Alphaproteobacteria</taxon>
        <taxon>Rhodobacterales</taxon>
        <taxon>Roseobacteraceae</taxon>
    </lineage>
</organism>
<proteinExistence type="predicted"/>
<dbReference type="STRING" id="1715693.PH7735_03237"/>
<reference evidence="2" key="1">
    <citation type="submission" date="2015-09" db="EMBL/GenBank/DDBJ databases">
        <authorList>
            <person name="Rodrigo-Torres Lidia"/>
            <person name="Arahal R.David."/>
        </authorList>
    </citation>
    <scope>NUCLEOTIDE SEQUENCE [LARGE SCALE GENOMIC DNA]</scope>
    <source>
        <strain evidence="2">CECT 7735</strain>
    </source>
</reference>
<dbReference type="AlphaFoldDB" id="A0A0N7MA80"/>
<gene>
    <name evidence="1" type="ORF">PH7735_03237</name>
</gene>
<keyword evidence="2" id="KW-1185">Reference proteome</keyword>
<accession>A0A0N7MA80</accession>